<keyword evidence="2" id="KW-0689">Ribosomal protein</keyword>
<dbReference type="GO" id="GO:1990904">
    <property type="term" value="C:ribonucleoprotein complex"/>
    <property type="evidence" value="ECO:0007669"/>
    <property type="project" value="UniProtKB-KW"/>
</dbReference>
<protein>
    <recommendedName>
        <fullName evidence="5">Ribosomal protein L9 domain-containing protein</fullName>
    </recommendedName>
</protein>
<dbReference type="SUPFAM" id="SSF55658">
    <property type="entry name" value="L9 N-domain-like"/>
    <property type="match status" value="1"/>
</dbReference>
<evidence type="ECO:0000259" key="5">
    <source>
        <dbReference type="Pfam" id="PF01281"/>
    </source>
</evidence>
<reference evidence="6" key="1">
    <citation type="submission" date="2023-06" db="EMBL/GenBank/DDBJ databases">
        <title>Survivors Of The Sea: Transcriptome response of Skeletonema marinoi to long-term dormancy.</title>
        <authorList>
            <person name="Pinder M.I.M."/>
            <person name="Kourtchenko O."/>
            <person name="Robertson E.K."/>
            <person name="Larsson T."/>
            <person name="Maumus F."/>
            <person name="Osuna-Cruz C.M."/>
            <person name="Vancaester E."/>
            <person name="Stenow R."/>
            <person name="Vandepoele K."/>
            <person name="Ploug H."/>
            <person name="Bruchert V."/>
            <person name="Godhe A."/>
            <person name="Topel M."/>
        </authorList>
    </citation>
    <scope>NUCLEOTIDE SEQUENCE</scope>
    <source>
        <strain evidence="6">R05AC</strain>
    </source>
</reference>
<comment type="caution">
    <text evidence="6">The sequence shown here is derived from an EMBL/GenBank/DDBJ whole genome shotgun (WGS) entry which is preliminary data.</text>
</comment>
<dbReference type="InterPro" id="IPR036935">
    <property type="entry name" value="Ribosomal_bL9_N_sf"/>
</dbReference>
<dbReference type="InterPro" id="IPR000244">
    <property type="entry name" value="Ribosomal_bL9"/>
</dbReference>
<sequence>MLTSVPNIGQAGDIIFVSSAVFQNQLQRQKKARLISAEEVANLEAEKQKEEAEATQKAVDTKKMMEEVMFESLGEECSTDQDICGVALTMKRKAGPEAGREAVKLTEMKDSDGKDVKKKDIKHTGEYTCVVKLGNDVDVTFILSVVAEE</sequence>
<dbReference type="GO" id="GO:0006412">
    <property type="term" value="P:translation"/>
    <property type="evidence" value="ECO:0007669"/>
    <property type="project" value="InterPro"/>
</dbReference>
<evidence type="ECO:0000256" key="1">
    <source>
        <dbReference type="ARBA" id="ARBA00010605"/>
    </source>
</evidence>
<proteinExistence type="inferred from homology"/>
<gene>
    <name evidence="6" type="ORF">QTG54_000622</name>
</gene>
<evidence type="ECO:0000313" key="6">
    <source>
        <dbReference type="EMBL" id="KAK1748683.1"/>
    </source>
</evidence>
<dbReference type="InterPro" id="IPR036791">
    <property type="entry name" value="Ribosomal_bL9_C_sf"/>
</dbReference>
<evidence type="ECO:0000313" key="7">
    <source>
        <dbReference type="Proteomes" id="UP001224775"/>
    </source>
</evidence>
<dbReference type="Pfam" id="PF01281">
    <property type="entry name" value="Ribosomal_L9_N"/>
    <property type="match status" value="1"/>
</dbReference>
<dbReference type="GO" id="GO:0005840">
    <property type="term" value="C:ribosome"/>
    <property type="evidence" value="ECO:0007669"/>
    <property type="project" value="UniProtKB-KW"/>
</dbReference>
<dbReference type="InterPro" id="IPR020070">
    <property type="entry name" value="Ribosomal_bL9_N"/>
</dbReference>
<dbReference type="EMBL" id="JATAAI010000001">
    <property type="protein sequence ID" value="KAK1748683.1"/>
    <property type="molecule type" value="Genomic_DNA"/>
</dbReference>
<dbReference type="Proteomes" id="UP001224775">
    <property type="component" value="Unassembled WGS sequence"/>
</dbReference>
<dbReference type="AlphaFoldDB" id="A0AAD8YMF1"/>
<evidence type="ECO:0000256" key="4">
    <source>
        <dbReference type="SAM" id="Coils"/>
    </source>
</evidence>
<comment type="similarity">
    <text evidence="1">Belongs to the bacterial ribosomal protein bL9 family.</text>
</comment>
<feature type="coiled-coil region" evidence="4">
    <location>
        <begin position="33"/>
        <end position="62"/>
    </location>
</feature>
<dbReference type="InterPro" id="IPR009027">
    <property type="entry name" value="Ribosomal_bL9/RNase_H1_N"/>
</dbReference>
<dbReference type="PANTHER" id="PTHR21368">
    <property type="entry name" value="50S RIBOSOMAL PROTEIN L9"/>
    <property type="match status" value="1"/>
</dbReference>
<keyword evidence="3" id="KW-0687">Ribonucleoprotein</keyword>
<dbReference type="GO" id="GO:0003735">
    <property type="term" value="F:structural constituent of ribosome"/>
    <property type="evidence" value="ECO:0007669"/>
    <property type="project" value="InterPro"/>
</dbReference>
<keyword evidence="4" id="KW-0175">Coiled coil</keyword>
<dbReference type="Gene3D" id="3.40.5.10">
    <property type="entry name" value="Ribosomal protein L9, N-terminal domain"/>
    <property type="match status" value="1"/>
</dbReference>
<evidence type="ECO:0000256" key="2">
    <source>
        <dbReference type="ARBA" id="ARBA00022980"/>
    </source>
</evidence>
<dbReference type="Gene3D" id="3.10.430.100">
    <property type="entry name" value="Ribosomal protein L9, C-terminal domain"/>
    <property type="match status" value="1"/>
</dbReference>
<evidence type="ECO:0000256" key="3">
    <source>
        <dbReference type="ARBA" id="ARBA00023274"/>
    </source>
</evidence>
<name>A0AAD8YMF1_9STRA</name>
<accession>A0AAD8YMF1</accession>
<feature type="domain" description="Ribosomal protein L9" evidence="5">
    <location>
        <begin position="2"/>
        <end position="42"/>
    </location>
</feature>
<keyword evidence="7" id="KW-1185">Reference proteome</keyword>
<organism evidence="6 7">
    <name type="scientific">Skeletonema marinoi</name>
    <dbReference type="NCBI Taxonomy" id="267567"/>
    <lineage>
        <taxon>Eukaryota</taxon>
        <taxon>Sar</taxon>
        <taxon>Stramenopiles</taxon>
        <taxon>Ochrophyta</taxon>
        <taxon>Bacillariophyta</taxon>
        <taxon>Coscinodiscophyceae</taxon>
        <taxon>Thalassiosirophycidae</taxon>
        <taxon>Thalassiosirales</taxon>
        <taxon>Skeletonemataceae</taxon>
        <taxon>Skeletonema</taxon>
        <taxon>Skeletonema marinoi-dohrnii complex</taxon>
    </lineage>
</organism>